<proteinExistence type="inferred from homology"/>
<evidence type="ECO:0000256" key="5">
    <source>
        <dbReference type="ARBA" id="ARBA00023136"/>
    </source>
</evidence>
<sequence length="251" mass="27609">MNIGRYRFAPPWWGGLLFMLAAAILCALGVWQIQRAHMKEGLVAVAKTAREAGPTDMHPGTVASAGNARAPGLTYGRHYFVEGRFDGAHQILLNDQVNGQDIGYRVWTPVVLKSGERVMVDRGWIAKDSSPNAVKPDPTAPTGPVRVLGFWRSFPQPGLSFGSDGRCKEGPWPRALNYPDAATVRCQYAAPVVNGLLLLDEKDPNGFVRDWDEDLVGLSPFGHYAYASQWFLMAVVAGIIFLVVNTRRRDT</sequence>
<feature type="transmembrane region" description="Helical" evidence="6">
    <location>
        <begin position="12"/>
        <end position="31"/>
    </location>
</feature>
<evidence type="ECO:0000256" key="4">
    <source>
        <dbReference type="ARBA" id="ARBA00022989"/>
    </source>
</evidence>
<evidence type="ECO:0000256" key="3">
    <source>
        <dbReference type="ARBA" id="ARBA00022692"/>
    </source>
</evidence>
<dbReference type="PROSITE" id="PS50895">
    <property type="entry name" value="SURF1"/>
    <property type="match status" value="1"/>
</dbReference>
<evidence type="ECO:0000256" key="6">
    <source>
        <dbReference type="RuleBase" id="RU363076"/>
    </source>
</evidence>
<keyword evidence="4 6" id="KW-1133">Transmembrane helix</keyword>
<accession>A0ABV7EKC3</accession>
<evidence type="ECO:0000313" key="7">
    <source>
        <dbReference type="EMBL" id="MFC3103130.1"/>
    </source>
</evidence>
<keyword evidence="8" id="KW-1185">Reference proteome</keyword>
<comment type="similarity">
    <text evidence="2 6">Belongs to the SURF1 family.</text>
</comment>
<reference evidence="8" key="1">
    <citation type="journal article" date="2019" name="Int. J. Syst. Evol. Microbiol.">
        <title>The Global Catalogue of Microorganisms (GCM) 10K type strain sequencing project: providing services to taxonomists for standard genome sequencing and annotation.</title>
        <authorList>
            <consortium name="The Broad Institute Genomics Platform"/>
            <consortium name="The Broad Institute Genome Sequencing Center for Infectious Disease"/>
            <person name="Wu L."/>
            <person name="Ma J."/>
        </authorList>
    </citation>
    <scope>NUCLEOTIDE SEQUENCE [LARGE SCALE GENOMIC DNA]</scope>
    <source>
        <strain evidence="8">KCTC 52640</strain>
    </source>
</reference>
<dbReference type="PANTHER" id="PTHR23427:SF2">
    <property type="entry name" value="SURFEIT LOCUS PROTEIN 1"/>
    <property type="match status" value="1"/>
</dbReference>
<comment type="caution">
    <text evidence="7">The sequence shown here is derived from an EMBL/GenBank/DDBJ whole genome shotgun (WGS) entry which is preliminary data.</text>
</comment>
<dbReference type="PANTHER" id="PTHR23427">
    <property type="entry name" value="SURFEIT LOCUS PROTEIN"/>
    <property type="match status" value="1"/>
</dbReference>
<keyword evidence="5 6" id="KW-0472">Membrane</keyword>
<keyword evidence="3 6" id="KW-0812">Transmembrane</keyword>
<feature type="transmembrane region" description="Helical" evidence="6">
    <location>
        <begin position="224"/>
        <end position="244"/>
    </location>
</feature>
<organism evidence="7 8">
    <name type="scientific">Salinisphaera aquimarina</name>
    <dbReference type="NCBI Taxonomy" id="2094031"/>
    <lineage>
        <taxon>Bacteria</taxon>
        <taxon>Pseudomonadati</taxon>
        <taxon>Pseudomonadota</taxon>
        <taxon>Gammaproteobacteria</taxon>
        <taxon>Salinisphaerales</taxon>
        <taxon>Salinisphaeraceae</taxon>
        <taxon>Salinisphaera</taxon>
    </lineage>
</organism>
<evidence type="ECO:0000313" key="8">
    <source>
        <dbReference type="Proteomes" id="UP001595462"/>
    </source>
</evidence>
<evidence type="ECO:0000256" key="1">
    <source>
        <dbReference type="ARBA" id="ARBA00004370"/>
    </source>
</evidence>
<dbReference type="InterPro" id="IPR002994">
    <property type="entry name" value="Surf1/Shy1"/>
</dbReference>
<dbReference type="RefSeq" id="WP_380686862.1">
    <property type="nucleotide sequence ID" value="NZ_JBHRSS010000003.1"/>
</dbReference>
<comment type="subcellular location">
    <subcellularLocation>
        <location evidence="6">Cell membrane</location>
        <topology evidence="6">Multi-pass membrane protein</topology>
    </subcellularLocation>
    <subcellularLocation>
        <location evidence="1">Membrane</location>
    </subcellularLocation>
</comment>
<dbReference type="Proteomes" id="UP001595462">
    <property type="component" value="Unassembled WGS sequence"/>
</dbReference>
<protein>
    <recommendedName>
        <fullName evidence="6">SURF1-like protein</fullName>
    </recommendedName>
</protein>
<dbReference type="InterPro" id="IPR045214">
    <property type="entry name" value="Surf1/Surf4"/>
</dbReference>
<evidence type="ECO:0000256" key="2">
    <source>
        <dbReference type="ARBA" id="ARBA00007165"/>
    </source>
</evidence>
<dbReference type="CDD" id="cd06662">
    <property type="entry name" value="SURF1"/>
    <property type="match status" value="1"/>
</dbReference>
<name>A0ABV7EKC3_9GAMM</name>
<gene>
    <name evidence="7" type="ORF">ACFOSU_04420</name>
</gene>
<keyword evidence="6" id="KW-1003">Cell membrane</keyword>
<dbReference type="EMBL" id="JBHRSS010000003">
    <property type="protein sequence ID" value="MFC3103130.1"/>
    <property type="molecule type" value="Genomic_DNA"/>
</dbReference>
<dbReference type="Pfam" id="PF02104">
    <property type="entry name" value="SURF1"/>
    <property type="match status" value="1"/>
</dbReference>